<protein>
    <submittedName>
        <fullName evidence="1">Uncharacterized protein</fullName>
    </submittedName>
</protein>
<accession>A0A433V825</accession>
<gene>
    <name evidence="1" type="ORF">DSM106972_063160</name>
</gene>
<sequence>MKLFETINLITGKLCITMGYTVLYQAIPEQAQLLERLRSNKKMYCIFEAVAPFSFKIFNASEIDEIYLNDILDSEVDAENFTSRVEAENTWKEFIAELELAKFLYPNIANRATNLKNCCNVIETALISELEDVEFNTDIRVHKYIHQFTRGSEPVAVHLSHYPWYNLYFIPSLFVKEFAEILRKIEGKYLLEKYNLSYQEEFDRWKNLYLEASLYNEALLINVI</sequence>
<dbReference type="AlphaFoldDB" id="A0A433V825"/>
<organism evidence="1 2">
    <name type="scientific">Dulcicalothrix desertica PCC 7102</name>
    <dbReference type="NCBI Taxonomy" id="232991"/>
    <lineage>
        <taxon>Bacteria</taxon>
        <taxon>Bacillati</taxon>
        <taxon>Cyanobacteriota</taxon>
        <taxon>Cyanophyceae</taxon>
        <taxon>Nostocales</taxon>
        <taxon>Calotrichaceae</taxon>
        <taxon>Dulcicalothrix</taxon>
    </lineage>
</organism>
<comment type="caution">
    <text evidence="1">The sequence shown here is derived from an EMBL/GenBank/DDBJ whole genome shotgun (WGS) entry which is preliminary data.</text>
</comment>
<reference evidence="1" key="2">
    <citation type="journal article" date="2019" name="Genome Biol. Evol.">
        <title>Day and night: Metabolic profiles and evolutionary relationships of six axenic non-marine cyanobacteria.</title>
        <authorList>
            <person name="Will S.E."/>
            <person name="Henke P."/>
            <person name="Boedeker C."/>
            <person name="Huang S."/>
            <person name="Brinkmann H."/>
            <person name="Rohde M."/>
            <person name="Jarek M."/>
            <person name="Friedl T."/>
            <person name="Seufert S."/>
            <person name="Schumacher M."/>
            <person name="Overmann J."/>
            <person name="Neumann-Schaal M."/>
            <person name="Petersen J."/>
        </authorList>
    </citation>
    <scope>NUCLEOTIDE SEQUENCE [LARGE SCALE GENOMIC DNA]</scope>
    <source>
        <strain evidence="1">PCC 7102</strain>
    </source>
</reference>
<proteinExistence type="predicted"/>
<keyword evidence="2" id="KW-1185">Reference proteome</keyword>
<dbReference type="EMBL" id="RSCL01000017">
    <property type="protein sequence ID" value="RUT02241.1"/>
    <property type="molecule type" value="Genomic_DNA"/>
</dbReference>
<evidence type="ECO:0000313" key="1">
    <source>
        <dbReference type="EMBL" id="RUT02241.1"/>
    </source>
</evidence>
<reference evidence="1" key="1">
    <citation type="submission" date="2018-12" db="EMBL/GenBank/DDBJ databases">
        <authorList>
            <person name="Will S."/>
            <person name="Neumann-Schaal M."/>
            <person name="Henke P."/>
        </authorList>
    </citation>
    <scope>NUCLEOTIDE SEQUENCE</scope>
    <source>
        <strain evidence="1">PCC 7102</strain>
    </source>
</reference>
<dbReference type="Proteomes" id="UP000271624">
    <property type="component" value="Unassembled WGS sequence"/>
</dbReference>
<evidence type="ECO:0000313" key="2">
    <source>
        <dbReference type="Proteomes" id="UP000271624"/>
    </source>
</evidence>
<name>A0A433V825_9CYAN</name>